<gene>
    <name evidence="1" type="ORF">BV22DRAFT_1197323</name>
</gene>
<dbReference type="EMBL" id="MU266480">
    <property type="protein sequence ID" value="KAH7922564.1"/>
    <property type="molecule type" value="Genomic_DNA"/>
</dbReference>
<evidence type="ECO:0000313" key="1">
    <source>
        <dbReference type="EMBL" id="KAH7922564.1"/>
    </source>
</evidence>
<protein>
    <submittedName>
        <fullName evidence="1">Uncharacterized protein</fullName>
    </submittedName>
</protein>
<accession>A0ACB8BBA6</accession>
<comment type="caution">
    <text evidence="1">The sequence shown here is derived from an EMBL/GenBank/DDBJ whole genome shotgun (WGS) entry which is preliminary data.</text>
</comment>
<proteinExistence type="predicted"/>
<evidence type="ECO:0000313" key="2">
    <source>
        <dbReference type="Proteomes" id="UP000790709"/>
    </source>
</evidence>
<reference evidence="1" key="1">
    <citation type="journal article" date="2021" name="New Phytol.">
        <title>Evolutionary innovations through gain and loss of genes in the ectomycorrhizal Boletales.</title>
        <authorList>
            <person name="Wu G."/>
            <person name="Miyauchi S."/>
            <person name="Morin E."/>
            <person name="Kuo A."/>
            <person name="Drula E."/>
            <person name="Varga T."/>
            <person name="Kohler A."/>
            <person name="Feng B."/>
            <person name="Cao Y."/>
            <person name="Lipzen A."/>
            <person name="Daum C."/>
            <person name="Hundley H."/>
            <person name="Pangilinan J."/>
            <person name="Johnson J."/>
            <person name="Barry K."/>
            <person name="LaButti K."/>
            <person name="Ng V."/>
            <person name="Ahrendt S."/>
            <person name="Min B."/>
            <person name="Choi I.G."/>
            <person name="Park H."/>
            <person name="Plett J.M."/>
            <person name="Magnuson J."/>
            <person name="Spatafora J.W."/>
            <person name="Nagy L.G."/>
            <person name="Henrissat B."/>
            <person name="Grigoriev I.V."/>
            <person name="Yang Z.L."/>
            <person name="Xu J."/>
            <person name="Martin F.M."/>
        </authorList>
    </citation>
    <scope>NUCLEOTIDE SEQUENCE</scope>
    <source>
        <strain evidence="1">KUC20120723A-06</strain>
    </source>
</reference>
<keyword evidence="2" id="KW-1185">Reference proteome</keyword>
<dbReference type="Proteomes" id="UP000790709">
    <property type="component" value="Unassembled WGS sequence"/>
</dbReference>
<organism evidence="1 2">
    <name type="scientific">Leucogyrophana mollusca</name>
    <dbReference type="NCBI Taxonomy" id="85980"/>
    <lineage>
        <taxon>Eukaryota</taxon>
        <taxon>Fungi</taxon>
        <taxon>Dikarya</taxon>
        <taxon>Basidiomycota</taxon>
        <taxon>Agaricomycotina</taxon>
        <taxon>Agaricomycetes</taxon>
        <taxon>Agaricomycetidae</taxon>
        <taxon>Boletales</taxon>
        <taxon>Boletales incertae sedis</taxon>
        <taxon>Leucogyrophana</taxon>
    </lineage>
</organism>
<name>A0ACB8BBA6_9AGAM</name>
<sequence>MDAGSFLRLQTSKYVNFAGLAVLLFDYSITFESETRWVWGRKWDVTRVAFTFSRYLPFAGAGLTAYAALRQIGEHPTSKEENIFHIVGIIAAEALLIVRTYAFWKCNRKLLVGLLVYGAITIAGALAVNLSPKTLVPESEQHSPQDRTPTLINSPMIASRNGAIVYAFLMAYEIVLLCLMVYKRFRDYRDIPNSLVSAVYRDAIMYILCIALITMANVIIDARAPIEYSDMLDIPQIVAHSVLATRILFNLRESDKLEDEASVVTTMSSLRVRPRSAEVSRDDLSRG</sequence>